<feature type="transmembrane region" description="Helical" evidence="7">
    <location>
        <begin position="157"/>
        <end position="179"/>
    </location>
</feature>
<evidence type="ECO:0000259" key="8">
    <source>
        <dbReference type="Pfam" id="PF20684"/>
    </source>
</evidence>
<dbReference type="PANTHER" id="PTHR33048">
    <property type="entry name" value="PTH11-LIKE INTEGRAL MEMBRANE PROTEIN (AFU_ORTHOLOGUE AFUA_5G11245)"/>
    <property type="match status" value="1"/>
</dbReference>
<dbReference type="GO" id="GO:0016020">
    <property type="term" value="C:membrane"/>
    <property type="evidence" value="ECO:0007669"/>
    <property type="project" value="UniProtKB-SubCell"/>
</dbReference>
<feature type="transmembrane region" description="Helical" evidence="7">
    <location>
        <begin position="48"/>
        <end position="66"/>
    </location>
</feature>
<comment type="subcellular location">
    <subcellularLocation>
        <location evidence="1">Membrane</location>
        <topology evidence="1">Multi-pass membrane protein</topology>
    </subcellularLocation>
</comment>
<feature type="domain" description="Rhodopsin" evidence="8">
    <location>
        <begin position="66"/>
        <end position="301"/>
    </location>
</feature>
<proteinExistence type="inferred from homology"/>
<keyword evidence="2 7" id="KW-0812">Transmembrane</keyword>
<feature type="non-terminal residue" evidence="9">
    <location>
        <position position="1"/>
    </location>
</feature>
<accession>A0A161VP08</accession>
<keyword evidence="4 7" id="KW-0472">Membrane</keyword>
<feature type="transmembrane region" description="Helical" evidence="7">
    <location>
        <begin position="235"/>
        <end position="256"/>
    </location>
</feature>
<comment type="caution">
    <text evidence="9">The sequence shown here is derived from an EMBL/GenBank/DDBJ whole genome shotgun (WGS) entry which is preliminary data.</text>
</comment>
<evidence type="ECO:0000256" key="2">
    <source>
        <dbReference type="ARBA" id="ARBA00022692"/>
    </source>
</evidence>
<evidence type="ECO:0000256" key="7">
    <source>
        <dbReference type="SAM" id="Phobius"/>
    </source>
</evidence>
<dbReference type="Proteomes" id="UP000076552">
    <property type="component" value="Unassembled WGS sequence"/>
</dbReference>
<sequence length="372" mass="41643">LAGCVCTNTTLRAQMSQCAQASCAYEDQMTRTSQDLCYSYPVPDRRNQIQVIYIVLPVISVFSVVLRCISRLSIAKTLWWDDWSAIISAAGLLRFRSMGLQRHYWDIDPSNAKPIVQILYVLMLYVLPAEPNLGIISAKSSICAFYLRIFIDRKFRLVTYLFFMVMMIHGLLHLFLIVFQCVPIRGIWDRSIDSRCLNVLMIGYTGAAGVILEDIVLIIMPVPELMKLQLKPEKKLALSLIFGLGSFATIASIIRLRYLVTYSRSYDPTWDSFDAALWSGIEVNAIITCGNLPALLPLIKRVPNALRIVQATTKGMWHKILSNRFPPPGNSQSPTVSCEQLQHSHSGTADSAKTPTEGGLFTTNSSKAESHT</sequence>
<protein>
    <submittedName>
        <fullName evidence="9">Integral membrane protein</fullName>
    </submittedName>
</protein>
<evidence type="ECO:0000256" key="6">
    <source>
        <dbReference type="SAM" id="MobiDB-lite"/>
    </source>
</evidence>
<dbReference type="STRING" id="708197.A0A161VP08"/>
<feature type="region of interest" description="Disordered" evidence="6">
    <location>
        <begin position="328"/>
        <end position="372"/>
    </location>
</feature>
<dbReference type="AlphaFoldDB" id="A0A161VP08"/>
<evidence type="ECO:0000313" key="9">
    <source>
        <dbReference type="EMBL" id="KZL72805.1"/>
    </source>
</evidence>
<feature type="compositionally biased region" description="Polar residues" evidence="6">
    <location>
        <begin position="330"/>
        <end position="354"/>
    </location>
</feature>
<dbReference type="InterPro" id="IPR049326">
    <property type="entry name" value="Rhodopsin_dom_fungi"/>
</dbReference>
<evidence type="ECO:0000256" key="3">
    <source>
        <dbReference type="ARBA" id="ARBA00022989"/>
    </source>
</evidence>
<dbReference type="InterPro" id="IPR052337">
    <property type="entry name" value="SAT4-like"/>
</dbReference>
<evidence type="ECO:0000256" key="5">
    <source>
        <dbReference type="ARBA" id="ARBA00038359"/>
    </source>
</evidence>
<gene>
    <name evidence="9" type="ORF">CT0861_02111</name>
</gene>
<evidence type="ECO:0000313" key="10">
    <source>
        <dbReference type="Proteomes" id="UP000076552"/>
    </source>
</evidence>
<feature type="compositionally biased region" description="Polar residues" evidence="6">
    <location>
        <begin position="361"/>
        <end position="372"/>
    </location>
</feature>
<evidence type="ECO:0000256" key="1">
    <source>
        <dbReference type="ARBA" id="ARBA00004141"/>
    </source>
</evidence>
<dbReference type="EMBL" id="LFIV01000053">
    <property type="protein sequence ID" value="KZL72805.1"/>
    <property type="molecule type" value="Genomic_DNA"/>
</dbReference>
<evidence type="ECO:0000256" key="4">
    <source>
        <dbReference type="ARBA" id="ARBA00023136"/>
    </source>
</evidence>
<dbReference type="PANTHER" id="PTHR33048:SF47">
    <property type="entry name" value="INTEGRAL MEMBRANE PROTEIN-RELATED"/>
    <property type="match status" value="1"/>
</dbReference>
<keyword evidence="10" id="KW-1185">Reference proteome</keyword>
<name>A0A161VP08_9PEZI</name>
<comment type="similarity">
    <text evidence="5">Belongs to the SAT4 family.</text>
</comment>
<reference evidence="9 10" key="1">
    <citation type="submission" date="2015-06" db="EMBL/GenBank/DDBJ databases">
        <title>Survival trade-offs in plant roots during colonization by closely related pathogenic and mutualistic fungi.</title>
        <authorList>
            <person name="Hacquard S."/>
            <person name="Kracher B."/>
            <person name="Hiruma K."/>
            <person name="Weinman A."/>
            <person name="Muench P."/>
            <person name="Garrido Oter R."/>
            <person name="Ver Loren van Themaat E."/>
            <person name="Dallerey J.-F."/>
            <person name="Damm U."/>
            <person name="Henrissat B."/>
            <person name="Lespinet O."/>
            <person name="Thon M."/>
            <person name="Kemen E."/>
            <person name="McHardy A.C."/>
            <person name="Schulze-Lefert P."/>
            <person name="O'Connell R.J."/>
        </authorList>
    </citation>
    <scope>NUCLEOTIDE SEQUENCE [LARGE SCALE GENOMIC DNA]</scope>
    <source>
        <strain evidence="9 10">0861</strain>
    </source>
</reference>
<feature type="transmembrane region" description="Helical" evidence="7">
    <location>
        <begin position="199"/>
        <end position="223"/>
    </location>
</feature>
<dbReference type="Pfam" id="PF20684">
    <property type="entry name" value="Fung_rhodopsin"/>
    <property type="match status" value="1"/>
</dbReference>
<keyword evidence="3 7" id="KW-1133">Transmembrane helix</keyword>
<feature type="transmembrane region" description="Helical" evidence="7">
    <location>
        <begin position="115"/>
        <end position="136"/>
    </location>
</feature>
<organism evidence="9 10">
    <name type="scientific">Colletotrichum tofieldiae</name>
    <dbReference type="NCBI Taxonomy" id="708197"/>
    <lineage>
        <taxon>Eukaryota</taxon>
        <taxon>Fungi</taxon>
        <taxon>Dikarya</taxon>
        <taxon>Ascomycota</taxon>
        <taxon>Pezizomycotina</taxon>
        <taxon>Sordariomycetes</taxon>
        <taxon>Hypocreomycetidae</taxon>
        <taxon>Glomerellales</taxon>
        <taxon>Glomerellaceae</taxon>
        <taxon>Colletotrichum</taxon>
        <taxon>Colletotrichum spaethianum species complex</taxon>
    </lineage>
</organism>